<dbReference type="InterPro" id="IPR017452">
    <property type="entry name" value="GPCR_Rhodpsn_7TM"/>
</dbReference>
<dbReference type="GO" id="GO:0004930">
    <property type="term" value="F:G protein-coupled receptor activity"/>
    <property type="evidence" value="ECO:0007669"/>
    <property type="project" value="UniProtKB-KW"/>
</dbReference>
<proteinExistence type="predicted"/>
<feature type="transmembrane region" description="Helical" evidence="8">
    <location>
        <begin position="20"/>
        <end position="46"/>
    </location>
</feature>
<feature type="domain" description="G-protein coupled receptors family 1 profile" evidence="9">
    <location>
        <begin position="37"/>
        <end position="292"/>
    </location>
</feature>
<dbReference type="PROSITE" id="PS50262">
    <property type="entry name" value="G_PROTEIN_RECEP_F1_2"/>
    <property type="match status" value="1"/>
</dbReference>
<keyword evidence="6" id="KW-0675">Receptor</keyword>
<feature type="transmembrane region" description="Helical" evidence="8">
    <location>
        <begin position="141"/>
        <end position="164"/>
    </location>
</feature>
<comment type="subcellular location">
    <subcellularLocation>
        <location evidence="1">Membrane</location>
        <topology evidence="1">Multi-pass membrane protein</topology>
    </subcellularLocation>
</comment>
<keyword evidence="7" id="KW-0807">Transducer</keyword>
<dbReference type="SUPFAM" id="SSF81321">
    <property type="entry name" value="Family A G protein-coupled receptor-like"/>
    <property type="match status" value="1"/>
</dbReference>
<dbReference type="AlphaFoldDB" id="A9UMY8"/>
<reference evidence="10" key="1">
    <citation type="journal article" date="2008" name="Curr. Biol.">
        <title>Evolution and functional diversity of jellyfish opsins.</title>
        <authorList>
            <person name="Suga H."/>
            <person name="Schmid V."/>
            <person name="Gehring W.J."/>
        </authorList>
    </citation>
    <scope>NUCLEOTIDE SEQUENCE</scope>
</reference>
<evidence type="ECO:0000256" key="7">
    <source>
        <dbReference type="ARBA" id="ARBA00023224"/>
    </source>
</evidence>
<name>A9UMY8_NEMVE</name>
<evidence type="ECO:0000256" key="1">
    <source>
        <dbReference type="ARBA" id="ARBA00004141"/>
    </source>
</evidence>
<keyword evidence="5 8" id="KW-0472">Membrane</keyword>
<keyword evidence="2 8" id="KW-0812">Transmembrane</keyword>
<dbReference type="PRINTS" id="PR00237">
    <property type="entry name" value="GPCRRHODOPSN"/>
</dbReference>
<accession>A9UMY8</accession>
<evidence type="ECO:0000259" key="9">
    <source>
        <dbReference type="PROSITE" id="PS50262"/>
    </source>
</evidence>
<feature type="transmembrane region" description="Helical" evidence="8">
    <location>
        <begin position="58"/>
        <end position="77"/>
    </location>
</feature>
<keyword evidence="3 8" id="KW-1133">Transmembrane helix</keyword>
<evidence type="ECO:0000256" key="4">
    <source>
        <dbReference type="ARBA" id="ARBA00023040"/>
    </source>
</evidence>
<evidence type="ECO:0000256" key="5">
    <source>
        <dbReference type="ARBA" id="ARBA00023136"/>
    </source>
</evidence>
<dbReference type="PANTHER" id="PTHR24240">
    <property type="entry name" value="OPSIN"/>
    <property type="match status" value="1"/>
</dbReference>
<evidence type="ECO:0000256" key="3">
    <source>
        <dbReference type="ARBA" id="ARBA00022989"/>
    </source>
</evidence>
<dbReference type="InterPro" id="IPR000276">
    <property type="entry name" value="GPCR_Rhodpsn"/>
</dbReference>
<feature type="transmembrane region" description="Helical" evidence="8">
    <location>
        <begin position="97"/>
        <end position="120"/>
    </location>
</feature>
<protein>
    <submittedName>
        <fullName evidence="10">Opsin</fullName>
    </submittedName>
</protein>
<keyword evidence="4" id="KW-0297">G-protein coupled receptor</keyword>
<evidence type="ECO:0000256" key="6">
    <source>
        <dbReference type="ARBA" id="ARBA00023170"/>
    </source>
</evidence>
<evidence type="ECO:0000256" key="2">
    <source>
        <dbReference type="ARBA" id="ARBA00022692"/>
    </source>
</evidence>
<organism evidence="10">
    <name type="scientific">Nematostella vectensis</name>
    <name type="common">Starlet sea anemone</name>
    <dbReference type="NCBI Taxonomy" id="45351"/>
    <lineage>
        <taxon>Eukaryota</taxon>
        <taxon>Metazoa</taxon>
        <taxon>Cnidaria</taxon>
        <taxon>Anthozoa</taxon>
        <taxon>Hexacorallia</taxon>
        <taxon>Actiniaria</taxon>
        <taxon>Edwardsiidae</taxon>
        <taxon>Nematostella</taxon>
    </lineage>
</organism>
<dbReference type="Pfam" id="PF00001">
    <property type="entry name" value="7tm_1"/>
    <property type="match status" value="1"/>
</dbReference>
<dbReference type="EMBL" id="BR000678">
    <property type="protein sequence ID" value="FAA00405.1"/>
    <property type="molecule type" value="Genomic_DNA"/>
</dbReference>
<dbReference type="GO" id="GO:0016020">
    <property type="term" value="C:membrane"/>
    <property type="evidence" value="ECO:0007669"/>
    <property type="project" value="UniProtKB-SubCell"/>
</dbReference>
<evidence type="ECO:0000256" key="8">
    <source>
        <dbReference type="SAM" id="Phobius"/>
    </source>
</evidence>
<evidence type="ECO:0000313" key="10">
    <source>
        <dbReference type="EMBL" id="FAA00405.1"/>
    </source>
</evidence>
<dbReference type="InterPro" id="IPR050125">
    <property type="entry name" value="GPCR_opsins"/>
</dbReference>
<feature type="transmembrane region" description="Helical" evidence="8">
    <location>
        <begin position="184"/>
        <end position="208"/>
    </location>
</feature>
<sequence>MTKSVTNASSTGSDDHVSRIWMYGTPMFLILALGVVGNGLAIAVLFRKQHRNKIIVPFMINIAMADMFIVVASYPVFIYDNIFRYPVNDFNYRCVWYGLSNCCIGMASIGSYALIAVLVYKTVASNPIKKNNGLSVRFRNVLLVAIWIYGILCALPPLLGWNLYIRGPEGLSCGPVWVTRRADYIAYNITLVVVGFVVPVSIMGFSYFKVLRFFFKQGLPNHNILRASWALYQRRVACMVGLSSAAFLLSWSPYCFVSVASMATGEHVLAASTAMFPELMAKASVIYNPMVYTAMDTGFRKGLVKMLGFKKERYVVNLPKGRN</sequence>
<dbReference type="Gene3D" id="1.20.1070.10">
    <property type="entry name" value="Rhodopsin 7-helix transmembrane proteins"/>
    <property type="match status" value="1"/>
</dbReference>
<gene>
    <name evidence="10" type="primary">Nvop14</name>
</gene>